<dbReference type="EMBL" id="JABWDY010027865">
    <property type="protein sequence ID" value="KAF5187547.1"/>
    <property type="molecule type" value="Genomic_DNA"/>
</dbReference>
<organism evidence="2 3">
    <name type="scientific">Thalictrum thalictroides</name>
    <name type="common">Rue-anemone</name>
    <name type="synonym">Anemone thalictroides</name>
    <dbReference type="NCBI Taxonomy" id="46969"/>
    <lineage>
        <taxon>Eukaryota</taxon>
        <taxon>Viridiplantae</taxon>
        <taxon>Streptophyta</taxon>
        <taxon>Embryophyta</taxon>
        <taxon>Tracheophyta</taxon>
        <taxon>Spermatophyta</taxon>
        <taxon>Magnoliopsida</taxon>
        <taxon>Ranunculales</taxon>
        <taxon>Ranunculaceae</taxon>
        <taxon>Thalictroideae</taxon>
        <taxon>Thalictrum</taxon>
    </lineage>
</organism>
<feature type="transmembrane region" description="Helical" evidence="1">
    <location>
        <begin position="46"/>
        <end position="65"/>
    </location>
</feature>
<gene>
    <name evidence="2" type="ORF">FRX31_022868</name>
</gene>
<evidence type="ECO:0000313" key="3">
    <source>
        <dbReference type="Proteomes" id="UP000554482"/>
    </source>
</evidence>
<dbReference type="AlphaFoldDB" id="A0A7J6VS44"/>
<keyword evidence="1" id="KW-0472">Membrane</keyword>
<feature type="transmembrane region" description="Helical" evidence="1">
    <location>
        <begin position="7"/>
        <end position="26"/>
    </location>
</feature>
<dbReference type="Proteomes" id="UP000554482">
    <property type="component" value="Unassembled WGS sequence"/>
</dbReference>
<sequence>MGCECFDLIFALSACMMALSLFHVVMEYVGMKASILLCVHTTKYSLITHFSLFALFQFVLCLLAFSK</sequence>
<accession>A0A7J6VS44</accession>
<comment type="caution">
    <text evidence="2">The sequence shown here is derived from an EMBL/GenBank/DDBJ whole genome shotgun (WGS) entry which is preliminary data.</text>
</comment>
<keyword evidence="1" id="KW-0812">Transmembrane</keyword>
<evidence type="ECO:0000256" key="1">
    <source>
        <dbReference type="SAM" id="Phobius"/>
    </source>
</evidence>
<reference evidence="2 3" key="1">
    <citation type="submission" date="2020-06" db="EMBL/GenBank/DDBJ databases">
        <title>Transcriptomic and genomic resources for Thalictrum thalictroides and T. hernandezii: Facilitating candidate gene discovery in an emerging model plant lineage.</title>
        <authorList>
            <person name="Arias T."/>
            <person name="Riano-Pachon D.M."/>
            <person name="Di Stilio V.S."/>
        </authorList>
    </citation>
    <scope>NUCLEOTIDE SEQUENCE [LARGE SCALE GENOMIC DNA]</scope>
    <source>
        <strain evidence="3">cv. WT478/WT964</strain>
        <tissue evidence="2">Leaves</tissue>
    </source>
</reference>
<proteinExistence type="predicted"/>
<name>A0A7J6VS44_THATH</name>
<keyword evidence="1" id="KW-1133">Transmembrane helix</keyword>
<keyword evidence="3" id="KW-1185">Reference proteome</keyword>
<evidence type="ECO:0000313" key="2">
    <source>
        <dbReference type="EMBL" id="KAF5187547.1"/>
    </source>
</evidence>
<protein>
    <submittedName>
        <fullName evidence="2">Uncharacterized protein</fullName>
    </submittedName>
</protein>